<reference evidence="1" key="1">
    <citation type="submission" date="2021-01" db="EMBL/GenBank/DDBJ databases">
        <authorList>
            <person name="Corre E."/>
            <person name="Pelletier E."/>
            <person name="Niang G."/>
            <person name="Scheremetjew M."/>
            <person name="Finn R."/>
            <person name="Kale V."/>
            <person name="Holt S."/>
            <person name="Cochrane G."/>
            <person name="Meng A."/>
            <person name="Brown T."/>
            <person name="Cohen L."/>
        </authorList>
    </citation>
    <scope>NUCLEOTIDE SEQUENCE</scope>
    <source>
        <strain evidence="1">CCMP2058</strain>
    </source>
</reference>
<protein>
    <submittedName>
        <fullName evidence="1">Uncharacterized protein</fullName>
    </submittedName>
</protein>
<dbReference type="EMBL" id="HBEM01002079">
    <property type="protein sequence ID" value="CAD8431064.1"/>
    <property type="molecule type" value="Transcribed_RNA"/>
</dbReference>
<proteinExistence type="predicted"/>
<accession>A0A6T6S2U7</accession>
<gene>
    <name evidence="1" type="ORF">LAMO00422_LOCUS1494</name>
    <name evidence="2" type="ORF">LAMO00422_LOCUS1495</name>
</gene>
<evidence type="ECO:0000313" key="1">
    <source>
        <dbReference type="EMBL" id="CAD8431064.1"/>
    </source>
</evidence>
<name>A0A6T6S2U7_9EUKA</name>
<evidence type="ECO:0000313" key="2">
    <source>
        <dbReference type="EMBL" id="CAD8431066.1"/>
    </source>
</evidence>
<sequence length="110" mass="11814">MSFCCRAISRISTRSYGQVRRISNGIKPYTASTSTSGGSSLSQRLGAFVSGVAVAGVFGYVGLRRDIYEASEGVDANMKILHNDVINASNKSAAKILALEKRIEKIENKP</sequence>
<organism evidence="1">
    <name type="scientific">Amorphochlora amoebiformis</name>
    <dbReference type="NCBI Taxonomy" id="1561963"/>
    <lineage>
        <taxon>Eukaryota</taxon>
        <taxon>Sar</taxon>
        <taxon>Rhizaria</taxon>
        <taxon>Cercozoa</taxon>
        <taxon>Chlorarachniophyceae</taxon>
        <taxon>Amorphochlora</taxon>
    </lineage>
</organism>
<dbReference type="AlphaFoldDB" id="A0A6T6S2U7"/>
<dbReference type="EMBL" id="HBEM01002080">
    <property type="protein sequence ID" value="CAD8431066.1"/>
    <property type="molecule type" value="Transcribed_RNA"/>
</dbReference>